<sequence>MAALAPALGNGETNNMTDSGDKLQFATATEATPLLARGVSLGYGGAPVVRDAHLELDQGRIGCLLGPSGCGKTTLLRAIAGFEPVMTGEILLGGVPVSRPGFSLPAERRQIGMVFQDFALFPHLTVAKNIGFGLRRLARRAREQRVAELLELVGLVEAARLHPHELSGGMQQRVALARALAPRPRMLLLDEPFSSMDVELREALAREIRALLRHEGVTAILVTHDQLEAFAMADRISVMRAGRIHQTGTGFELYHQPADRFVADFIGQGEFLPGQVIDEQRVSTELGVLRGQNRIALPPGTEIEVLVRPDDLICAQCEENTALVTERAFRGAEYLCTLELDSGRRLLSLAPSHDDFPPGTQVGIRAELDHLVVFECASGA</sequence>
<dbReference type="InterPro" id="IPR003439">
    <property type="entry name" value="ABC_transporter-like_ATP-bd"/>
</dbReference>
<evidence type="ECO:0000259" key="5">
    <source>
        <dbReference type="PROSITE" id="PS50893"/>
    </source>
</evidence>
<evidence type="ECO:0000256" key="4">
    <source>
        <dbReference type="SAM" id="MobiDB-lite"/>
    </source>
</evidence>
<dbReference type="PROSITE" id="PS00211">
    <property type="entry name" value="ABC_TRANSPORTER_1"/>
    <property type="match status" value="1"/>
</dbReference>
<dbReference type="GO" id="GO:0016887">
    <property type="term" value="F:ATP hydrolysis activity"/>
    <property type="evidence" value="ECO:0007669"/>
    <property type="project" value="InterPro"/>
</dbReference>
<dbReference type="GO" id="GO:0022857">
    <property type="term" value="F:transmembrane transporter activity"/>
    <property type="evidence" value="ECO:0007669"/>
    <property type="project" value="InterPro"/>
</dbReference>
<evidence type="ECO:0000313" key="7">
    <source>
        <dbReference type="Proteomes" id="UP000002964"/>
    </source>
</evidence>
<dbReference type="STRING" id="631362.Thi970DRAFT_03983"/>
<dbReference type="GO" id="GO:0005524">
    <property type="term" value="F:ATP binding"/>
    <property type="evidence" value="ECO:0007669"/>
    <property type="project" value="UniProtKB-KW"/>
</dbReference>
<dbReference type="InterPro" id="IPR013611">
    <property type="entry name" value="Transp-assoc_OB_typ2"/>
</dbReference>
<feature type="domain" description="ABC transporter" evidence="5">
    <location>
        <begin position="34"/>
        <end position="266"/>
    </location>
</feature>
<dbReference type="InterPro" id="IPR008995">
    <property type="entry name" value="Mo/tungstate-bd_C_term_dom"/>
</dbReference>
<dbReference type="PROSITE" id="PS50893">
    <property type="entry name" value="ABC_TRANSPORTER_2"/>
    <property type="match status" value="1"/>
</dbReference>
<name>H8Z4U7_9GAMM</name>
<protein>
    <submittedName>
        <fullName evidence="6">ABC-type spermidine/putrescine transport system, ATPase component</fullName>
    </submittedName>
</protein>
<dbReference type="eggNOG" id="COG3842">
    <property type="taxonomic scope" value="Bacteria"/>
</dbReference>
<dbReference type="Gene3D" id="3.40.50.300">
    <property type="entry name" value="P-loop containing nucleotide triphosphate hydrolases"/>
    <property type="match status" value="1"/>
</dbReference>
<keyword evidence="2" id="KW-0547">Nucleotide-binding</keyword>
<organism evidence="6 7">
    <name type="scientific">Thiorhodovibrio frisius</name>
    <dbReference type="NCBI Taxonomy" id="631362"/>
    <lineage>
        <taxon>Bacteria</taxon>
        <taxon>Pseudomonadati</taxon>
        <taxon>Pseudomonadota</taxon>
        <taxon>Gammaproteobacteria</taxon>
        <taxon>Chromatiales</taxon>
        <taxon>Chromatiaceae</taxon>
        <taxon>Thiorhodovibrio</taxon>
    </lineage>
</organism>
<dbReference type="Pfam" id="PF08402">
    <property type="entry name" value="TOBE_2"/>
    <property type="match status" value="1"/>
</dbReference>
<dbReference type="Gene3D" id="2.40.50.100">
    <property type="match status" value="1"/>
</dbReference>
<dbReference type="SMART" id="SM00382">
    <property type="entry name" value="AAA"/>
    <property type="match status" value="1"/>
</dbReference>
<accession>H8Z4U7</accession>
<dbReference type="HOGENOM" id="CLU_000604_1_1_6"/>
<evidence type="ECO:0000256" key="3">
    <source>
        <dbReference type="ARBA" id="ARBA00022840"/>
    </source>
</evidence>
<dbReference type="PANTHER" id="PTHR42781:SF4">
    <property type="entry name" value="SPERMIDINE_PUTRESCINE IMPORT ATP-BINDING PROTEIN POTA"/>
    <property type="match status" value="1"/>
</dbReference>
<proteinExistence type="predicted"/>
<evidence type="ECO:0000256" key="2">
    <source>
        <dbReference type="ARBA" id="ARBA00022741"/>
    </source>
</evidence>
<dbReference type="InterPro" id="IPR050093">
    <property type="entry name" value="ABC_SmlMolc_Importer"/>
</dbReference>
<dbReference type="EMBL" id="JH603170">
    <property type="protein sequence ID" value="EIC20354.1"/>
    <property type="molecule type" value="Genomic_DNA"/>
</dbReference>
<dbReference type="SUPFAM" id="SSF52540">
    <property type="entry name" value="P-loop containing nucleoside triphosphate hydrolases"/>
    <property type="match status" value="1"/>
</dbReference>
<dbReference type="GO" id="GO:0043190">
    <property type="term" value="C:ATP-binding cassette (ABC) transporter complex"/>
    <property type="evidence" value="ECO:0007669"/>
    <property type="project" value="InterPro"/>
</dbReference>
<reference evidence="7" key="1">
    <citation type="submission" date="2011-06" db="EMBL/GenBank/DDBJ databases">
        <authorList>
            <consortium name="US DOE Joint Genome Institute (JGI-PGF)"/>
            <person name="Lucas S."/>
            <person name="Han J."/>
            <person name="Lapidus A."/>
            <person name="Cheng J.-F."/>
            <person name="Goodwin L."/>
            <person name="Pitluck S."/>
            <person name="Peters L."/>
            <person name="Land M.L."/>
            <person name="Hauser L."/>
            <person name="Vogl K."/>
            <person name="Liu Z."/>
            <person name="Overmann J."/>
            <person name="Frigaard N.-U."/>
            <person name="Bryant D.A."/>
            <person name="Woyke T.J."/>
        </authorList>
    </citation>
    <scope>NUCLEOTIDE SEQUENCE [LARGE SCALE GENOMIC DNA]</scope>
    <source>
        <strain evidence="7">970</strain>
    </source>
</reference>
<dbReference type="SUPFAM" id="SSF50331">
    <property type="entry name" value="MOP-like"/>
    <property type="match status" value="1"/>
</dbReference>
<keyword evidence="7" id="KW-1185">Reference proteome</keyword>
<evidence type="ECO:0000256" key="1">
    <source>
        <dbReference type="ARBA" id="ARBA00022448"/>
    </source>
</evidence>
<dbReference type="FunFam" id="3.40.50.300:FF:000425">
    <property type="entry name" value="Probable ABC transporter, ATP-binding subunit"/>
    <property type="match status" value="1"/>
</dbReference>
<dbReference type="PANTHER" id="PTHR42781">
    <property type="entry name" value="SPERMIDINE/PUTRESCINE IMPORT ATP-BINDING PROTEIN POTA"/>
    <property type="match status" value="1"/>
</dbReference>
<dbReference type="InterPro" id="IPR003593">
    <property type="entry name" value="AAA+_ATPase"/>
</dbReference>
<dbReference type="Pfam" id="PF00005">
    <property type="entry name" value="ABC_tran"/>
    <property type="match status" value="1"/>
</dbReference>
<dbReference type="GO" id="GO:0015697">
    <property type="term" value="P:quaternary ammonium group transport"/>
    <property type="evidence" value="ECO:0007669"/>
    <property type="project" value="UniProtKB-ARBA"/>
</dbReference>
<keyword evidence="1" id="KW-0813">Transport</keyword>
<gene>
    <name evidence="6" type="ORF">Thi970DRAFT_03983</name>
</gene>
<reference evidence="6 7" key="2">
    <citation type="submission" date="2011-11" db="EMBL/GenBank/DDBJ databases">
        <authorList>
            <consortium name="US DOE Joint Genome Institute"/>
            <person name="Lucas S."/>
            <person name="Han J."/>
            <person name="Lapidus A."/>
            <person name="Cheng J.-F."/>
            <person name="Goodwin L."/>
            <person name="Pitluck S."/>
            <person name="Peters L."/>
            <person name="Ovchinnikova G."/>
            <person name="Zhang X."/>
            <person name="Detter J.C."/>
            <person name="Han C."/>
            <person name="Tapia R."/>
            <person name="Land M."/>
            <person name="Hauser L."/>
            <person name="Kyrpides N."/>
            <person name="Ivanova N."/>
            <person name="Pagani I."/>
            <person name="Vogl K."/>
            <person name="Liu Z."/>
            <person name="Overmann J."/>
            <person name="Frigaard N.-U."/>
            <person name="Bryant D."/>
            <person name="Woyke T."/>
        </authorList>
    </citation>
    <scope>NUCLEOTIDE SEQUENCE [LARGE SCALE GENOMIC DNA]</scope>
    <source>
        <strain evidence="6 7">970</strain>
    </source>
</reference>
<dbReference type="InterPro" id="IPR027417">
    <property type="entry name" value="P-loop_NTPase"/>
</dbReference>
<dbReference type="AlphaFoldDB" id="H8Z4U7"/>
<dbReference type="Proteomes" id="UP000002964">
    <property type="component" value="Unassembled WGS sequence"/>
</dbReference>
<keyword evidence="3" id="KW-0067">ATP-binding</keyword>
<dbReference type="InterPro" id="IPR017871">
    <property type="entry name" value="ABC_transporter-like_CS"/>
</dbReference>
<feature type="region of interest" description="Disordered" evidence="4">
    <location>
        <begin position="1"/>
        <end position="20"/>
    </location>
</feature>
<evidence type="ECO:0000313" key="6">
    <source>
        <dbReference type="EMBL" id="EIC20354.1"/>
    </source>
</evidence>